<protein>
    <submittedName>
        <fullName evidence="1">Uncharacterized protein</fullName>
    </submittedName>
</protein>
<comment type="caution">
    <text evidence="1">The sequence shown here is derived from an EMBL/GenBank/DDBJ whole genome shotgun (WGS) entry which is preliminary data.</text>
</comment>
<reference evidence="1 2" key="1">
    <citation type="journal article" date="2021" name="MBio">
        <title>A New Model Trypanosomatid, Novymonas esmeraldas: Genomic Perception of Its 'Candidatus Pandoraea novymonadis' Endosymbiont.</title>
        <authorList>
            <person name="Zakharova A."/>
            <person name="Saura A."/>
            <person name="Butenko A."/>
            <person name="Podesvova L."/>
            <person name="Warmusova S."/>
            <person name="Kostygov A.Y."/>
            <person name="Nenarokova A."/>
            <person name="Lukes J."/>
            <person name="Opperdoes F.R."/>
            <person name="Yurchenko V."/>
        </authorList>
    </citation>
    <scope>NUCLEOTIDE SEQUENCE [LARGE SCALE GENOMIC DNA]</scope>
    <source>
        <strain evidence="1 2">E262AT.01</strain>
    </source>
</reference>
<keyword evidence="2" id="KW-1185">Reference proteome</keyword>
<dbReference type="InterPro" id="IPR029071">
    <property type="entry name" value="Ubiquitin-like_domsf"/>
</dbReference>
<accession>A0AAW0EZ81</accession>
<evidence type="ECO:0000313" key="2">
    <source>
        <dbReference type="Proteomes" id="UP001430356"/>
    </source>
</evidence>
<dbReference type="Gene3D" id="3.10.20.90">
    <property type="entry name" value="Phosphatidylinositol 3-kinase Catalytic Subunit, Chain A, domain 1"/>
    <property type="match status" value="1"/>
</dbReference>
<dbReference type="Proteomes" id="UP001430356">
    <property type="component" value="Unassembled WGS sequence"/>
</dbReference>
<dbReference type="AlphaFoldDB" id="A0AAW0EZ81"/>
<gene>
    <name evidence="1" type="ORF">NESM_000898300</name>
</gene>
<evidence type="ECO:0000313" key="1">
    <source>
        <dbReference type="EMBL" id="KAK7199273.1"/>
    </source>
</evidence>
<dbReference type="SUPFAM" id="SSF54236">
    <property type="entry name" value="Ubiquitin-like"/>
    <property type="match status" value="1"/>
</dbReference>
<sequence>MAAAAICHAECARLRAEHPHCVAIVAEHAHTGKVHFLALPRDATVAQLGAAVRSAAGLHTAKGALAVQGCAPVAATTVGDLADAATSADGLLHVAVQPERAMGCFLLGLLLCC</sequence>
<dbReference type="EMBL" id="JAECZO010000269">
    <property type="protein sequence ID" value="KAK7199273.1"/>
    <property type="molecule type" value="Genomic_DNA"/>
</dbReference>
<organism evidence="1 2">
    <name type="scientific">Novymonas esmeraldas</name>
    <dbReference type="NCBI Taxonomy" id="1808958"/>
    <lineage>
        <taxon>Eukaryota</taxon>
        <taxon>Discoba</taxon>
        <taxon>Euglenozoa</taxon>
        <taxon>Kinetoplastea</taxon>
        <taxon>Metakinetoplastina</taxon>
        <taxon>Trypanosomatida</taxon>
        <taxon>Trypanosomatidae</taxon>
        <taxon>Novymonas</taxon>
    </lineage>
</organism>
<name>A0AAW0EZ81_9TRYP</name>
<proteinExistence type="predicted"/>